<accession>A0AAD2H0R4</accession>
<feature type="non-terminal residue" evidence="2">
    <location>
        <position position="1"/>
    </location>
</feature>
<feature type="region of interest" description="Disordered" evidence="1">
    <location>
        <begin position="23"/>
        <end position="44"/>
    </location>
</feature>
<protein>
    <submittedName>
        <fullName evidence="2">Uncharacterized protein</fullName>
    </submittedName>
</protein>
<comment type="caution">
    <text evidence="2">The sequence shown here is derived from an EMBL/GenBank/DDBJ whole genome shotgun (WGS) entry which is preliminary data.</text>
</comment>
<dbReference type="AlphaFoldDB" id="A0AAD2H0R4"/>
<name>A0AAD2H0R4_9AGAR</name>
<keyword evidence="3" id="KW-1185">Reference proteome</keyword>
<organism evidence="2 3">
    <name type="scientific">Mycena citricolor</name>
    <dbReference type="NCBI Taxonomy" id="2018698"/>
    <lineage>
        <taxon>Eukaryota</taxon>
        <taxon>Fungi</taxon>
        <taxon>Dikarya</taxon>
        <taxon>Basidiomycota</taxon>
        <taxon>Agaricomycotina</taxon>
        <taxon>Agaricomycetes</taxon>
        <taxon>Agaricomycetidae</taxon>
        <taxon>Agaricales</taxon>
        <taxon>Marasmiineae</taxon>
        <taxon>Mycenaceae</taxon>
        <taxon>Mycena</taxon>
    </lineage>
</organism>
<feature type="non-terminal residue" evidence="2">
    <location>
        <position position="118"/>
    </location>
</feature>
<feature type="region of interest" description="Disordered" evidence="1">
    <location>
        <begin position="74"/>
        <end position="118"/>
    </location>
</feature>
<sequence length="118" mass="12749">ESKRCGARIVDREWTTLLIDHERSWPARSRARSRQDSRGGEGGCEACAAKPLYVNVIAEVSMDHQALSLACTDRHGSGCPVTHLSNERTRGSGGRHIPRKADPDADTGSPKGGRSAEL</sequence>
<evidence type="ECO:0000313" key="2">
    <source>
        <dbReference type="EMBL" id="CAK5265562.1"/>
    </source>
</evidence>
<proteinExistence type="predicted"/>
<reference evidence="2" key="1">
    <citation type="submission" date="2023-11" db="EMBL/GenBank/DDBJ databases">
        <authorList>
            <person name="De Vega J J."/>
            <person name="De Vega J J."/>
        </authorList>
    </citation>
    <scope>NUCLEOTIDE SEQUENCE</scope>
</reference>
<dbReference type="Proteomes" id="UP001295794">
    <property type="component" value="Unassembled WGS sequence"/>
</dbReference>
<dbReference type="EMBL" id="CAVNYO010000093">
    <property type="protein sequence ID" value="CAK5265562.1"/>
    <property type="molecule type" value="Genomic_DNA"/>
</dbReference>
<evidence type="ECO:0000313" key="3">
    <source>
        <dbReference type="Proteomes" id="UP001295794"/>
    </source>
</evidence>
<gene>
    <name evidence="2" type="ORF">MYCIT1_LOCUS6642</name>
</gene>
<evidence type="ECO:0000256" key="1">
    <source>
        <dbReference type="SAM" id="MobiDB-lite"/>
    </source>
</evidence>